<dbReference type="InterPro" id="IPR009057">
    <property type="entry name" value="Homeodomain-like_sf"/>
</dbReference>
<evidence type="ECO:0000256" key="3">
    <source>
        <dbReference type="ARBA" id="ARBA00023163"/>
    </source>
</evidence>
<accession>A0A845PY67</accession>
<gene>
    <name evidence="5" type="ORF">GNY06_06425</name>
</gene>
<dbReference type="PANTHER" id="PTHR43280:SF28">
    <property type="entry name" value="HTH-TYPE TRANSCRIPTIONAL ACTIVATOR RHAS"/>
    <property type="match status" value="1"/>
</dbReference>
<dbReference type="EMBL" id="JAAABJ010000492">
    <property type="protein sequence ID" value="NAW51020.1"/>
    <property type="molecule type" value="Genomic_DNA"/>
</dbReference>
<feature type="domain" description="HTH araC/xylS-type" evidence="4">
    <location>
        <begin position="96"/>
        <end position="175"/>
    </location>
</feature>
<dbReference type="AlphaFoldDB" id="A0A845PY67"/>
<name>A0A845PY67_9FLAO</name>
<dbReference type="Proteomes" id="UP000553459">
    <property type="component" value="Unassembled WGS sequence"/>
</dbReference>
<keyword evidence="6" id="KW-1185">Reference proteome</keyword>
<keyword evidence="2" id="KW-0238">DNA-binding</keyword>
<protein>
    <submittedName>
        <fullName evidence="5">Helix-turn-helix domain-containing protein</fullName>
    </submittedName>
</protein>
<reference evidence="5 6" key="1">
    <citation type="submission" date="2019-11" db="EMBL/GenBank/DDBJ databases">
        <title>Characterization of Elizabethkingia argenteiflava sp. nov., isolated from inner surface of Soybean Pods.</title>
        <authorList>
            <person name="Mo S."/>
        </authorList>
    </citation>
    <scope>NUCLEOTIDE SEQUENCE [LARGE SCALE GENOMIC DNA]</scope>
    <source>
        <strain evidence="5 6">YB22</strain>
    </source>
</reference>
<organism evidence="5 6">
    <name type="scientific">Elizabethkingia argenteiflava</name>
    <dbReference type="NCBI Taxonomy" id="2681556"/>
    <lineage>
        <taxon>Bacteria</taxon>
        <taxon>Pseudomonadati</taxon>
        <taxon>Bacteroidota</taxon>
        <taxon>Flavobacteriia</taxon>
        <taxon>Flavobacteriales</taxon>
        <taxon>Weeksellaceae</taxon>
        <taxon>Elizabethkingia</taxon>
    </lineage>
</organism>
<evidence type="ECO:0000256" key="2">
    <source>
        <dbReference type="ARBA" id="ARBA00023125"/>
    </source>
</evidence>
<dbReference type="GO" id="GO:0043565">
    <property type="term" value="F:sequence-specific DNA binding"/>
    <property type="evidence" value="ECO:0007669"/>
    <property type="project" value="InterPro"/>
</dbReference>
<dbReference type="SUPFAM" id="SSF46689">
    <property type="entry name" value="Homeodomain-like"/>
    <property type="match status" value="1"/>
</dbReference>
<evidence type="ECO:0000313" key="5">
    <source>
        <dbReference type="EMBL" id="NAW51020.1"/>
    </source>
</evidence>
<keyword evidence="1" id="KW-0805">Transcription regulation</keyword>
<dbReference type="PROSITE" id="PS01124">
    <property type="entry name" value="HTH_ARAC_FAMILY_2"/>
    <property type="match status" value="1"/>
</dbReference>
<evidence type="ECO:0000313" key="6">
    <source>
        <dbReference type="Proteomes" id="UP000553459"/>
    </source>
</evidence>
<keyword evidence="3" id="KW-0804">Transcription</keyword>
<dbReference type="PROSITE" id="PS00041">
    <property type="entry name" value="HTH_ARAC_FAMILY_1"/>
    <property type="match status" value="1"/>
</dbReference>
<comment type="caution">
    <text evidence="5">The sequence shown here is derived from an EMBL/GenBank/DDBJ whole genome shotgun (WGS) entry which is preliminary data.</text>
</comment>
<dbReference type="GO" id="GO:0003700">
    <property type="term" value="F:DNA-binding transcription factor activity"/>
    <property type="evidence" value="ECO:0007669"/>
    <property type="project" value="InterPro"/>
</dbReference>
<proteinExistence type="predicted"/>
<dbReference type="SMART" id="SM00342">
    <property type="entry name" value="HTH_ARAC"/>
    <property type="match status" value="1"/>
</dbReference>
<dbReference type="Gene3D" id="1.10.10.60">
    <property type="entry name" value="Homeodomain-like"/>
    <property type="match status" value="1"/>
</dbReference>
<dbReference type="PANTHER" id="PTHR43280">
    <property type="entry name" value="ARAC-FAMILY TRANSCRIPTIONAL REGULATOR"/>
    <property type="match status" value="1"/>
</dbReference>
<sequence>MELYIKNMVCPRCISSIENIFKNLDIALENLELGTAITRASLTQEQLRELELALKEQGFEILKDYPLQLIEKIKTLILQKVQGLDIEEHFKLSSFLSDHTHKEYSSLSKLFSQTENITLEQYYIFQKIEKVKELLTYKEYSLTQIADMLGYKSLQHLSSQFKKVTGLSPSQFQKAKNKLRYPLDKIIIS</sequence>
<dbReference type="InterPro" id="IPR018060">
    <property type="entry name" value="HTH_AraC"/>
</dbReference>
<evidence type="ECO:0000256" key="1">
    <source>
        <dbReference type="ARBA" id="ARBA00023015"/>
    </source>
</evidence>
<dbReference type="Pfam" id="PF12833">
    <property type="entry name" value="HTH_18"/>
    <property type="match status" value="1"/>
</dbReference>
<evidence type="ECO:0000259" key="4">
    <source>
        <dbReference type="PROSITE" id="PS01124"/>
    </source>
</evidence>
<dbReference type="InterPro" id="IPR018062">
    <property type="entry name" value="HTH_AraC-typ_CS"/>
</dbReference>